<dbReference type="KEGG" id="csr:Cspa_c45590"/>
<dbReference type="InterPro" id="IPR029044">
    <property type="entry name" value="Nucleotide-diphossugar_trans"/>
</dbReference>
<dbReference type="eggNOG" id="COG1215">
    <property type="taxonomic scope" value="Bacteria"/>
</dbReference>
<dbReference type="RefSeq" id="WP_015394623.1">
    <property type="nucleotide sequence ID" value="NC_020291.1"/>
</dbReference>
<dbReference type="HOGENOM" id="CLU_505068_0_0_9"/>
<proteinExistence type="predicted"/>
<dbReference type="Pfam" id="PF19786">
    <property type="entry name" value="DUF6270"/>
    <property type="match status" value="1"/>
</dbReference>
<dbReference type="PATRIC" id="fig|931276.5.peg.4595"/>
<name>M1N4F0_9CLOT</name>
<evidence type="ECO:0000313" key="5">
    <source>
        <dbReference type="Proteomes" id="UP000011728"/>
    </source>
</evidence>
<keyword evidence="5" id="KW-1185">Reference proteome</keyword>
<dbReference type="EMBL" id="CP004121">
    <property type="protein sequence ID" value="AGF58312.1"/>
    <property type="molecule type" value="Genomic_DNA"/>
</dbReference>
<reference evidence="4 5" key="1">
    <citation type="submission" date="2013-02" db="EMBL/GenBank/DDBJ databases">
        <title>Genome sequence of Clostridium saccharoperbutylacetonicum N1-4(HMT).</title>
        <authorList>
            <person name="Poehlein A."/>
            <person name="Daniel R."/>
        </authorList>
    </citation>
    <scope>NUCLEOTIDE SEQUENCE [LARGE SCALE GENOMIC DNA]</scope>
    <source>
        <strain evidence="5">N1-4(HMT)</strain>
    </source>
</reference>
<organism evidence="4 5">
    <name type="scientific">Clostridium saccharoperbutylacetonicum N1-4(HMT)</name>
    <dbReference type="NCBI Taxonomy" id="931276"/>
    <lineage>
        <taxon>Bacteria</taxon>
        <taxon>Bacillati</taxon>
        <taxon>Bacillota</taxon>
        <taxon>Clostridia</taxon>
        <taxon>Eubacteriales</taxon>
        <taxon>Clostridiaceae</taxon>
        <taxon>Clostridium</taxon>
    </lineage>
</organism>
<protein>
    <submittedName>
        <fullName evidence="4">Glycosyltransferase, group 2 family protein</fullName>
        <ecNumber evidence="4">2.4.-.-</ecNumber>
    </submittedName>
</protein>
<evidence type="ECO:0000256" key="2">
    <source>
        <dbReference type="ARBA" id="ARBA00022679"/>
    </source>
</evidence>
<gene>
    <name evidence="4" type="ORF">Cspa_c45590</name>
</gene>
<dbReference type="SUPFAM" id="SSF53448">
    <property type="entry name" value="Nucleotide-diphospho-sugar transferases"/>
    <property type="match status" value="1"/>
</dbReference>
<dbReference type="AlphaFoldDB" id="M1N4F0"/>
<dbReference type="EC" id="2.4.-.-" evidence="4"/>
<accession>M1N4F0</accession>
<keyword evidence="1 4" id="KW-0328">Glycosyltransferase</keyword>
<dbReference type="GO" id="GO:0016757">
    <property type="term" value="F:glycosyltransferase activity"/>
    <property type="evidence" value="ECO:0007669"/>
    <property type="project" value="UniProtKB-KW"/>
</dbReference>
<dbReference type="InterPro" id="IPR046237">
    <property type="entry name" value="DUF6270"/>
</dbReference>
<dbReference type="PANTHER" id="PTHR22916">
    <property type="entry name" value="GLYCOSYLTRANSFERASE"/>
    <property type="match status" value="1"/>
</dbReference>
<dbReference type="CDD" id="cd00761">
    <property type="entry name" value="Glyco_tranf_GTA_type"/>
    <property type="match status" value="1"/>
</dbReference>
<dbReference type="Gene3D" id="3.90.550.10">
    <property type="entry name" value="Spore Coat Polysaccharide Biosynthesis Protein SpsA, Chain A"/>
    <property type="match status" value="1"/>
</dbReference>
<dbReference type="PANTHER" id="PTHR22916:SF51">
    <property type="entry name" value="GLYCOSYLTRANSFERASE EPSH-RELATED"/>
    <property type="match status" value="1"/>
</dbReference>
<evidence type="ECO:0000259" key="3">
    <source>
        <dbReference type="Pfam" id="PF00535"/>
    </source>
</evidence>
<keyword evidence="2 4" id="KW-0808">Transferase</keyword>
<sequence length="540" mass="64038">MISVIIPAYNVEKYIDKCLESVVNQTFKDIEIILINDGSTDKTDEKCLKWANRDKRIIFINKLNEGQGTTRNLGINIASREYIIFVDSDDWLELNALEEIYNYITKNNADVCLFDYYEIYKSEFGDLEKKYINMPSSIEKSVNVFERKDLISTMITILCNKMFRRSLFIENNIKMTNNICEDLAILPLIFTKAKLICHLKQALYNYNLIREGNMSTNFSRIAEVKDSLENLKNNFLKDNLFEEFYNELYELSFSIIKIFMRRAALNLNEHEFEKIKNLFIGFLNENYGIYTKNNKLIDGNVYVWGSYNTRIIVHKLLIYNQNLKKHFCSSSIISAMSTKPKELNNIKINSNNNFRREMIEYDINKTIMNLSKSESESIDFLFIDLLEEINDIMKLSESYITKSAFFDEAEIKLDDSYEILKITDSNRTKLWKKYCSEFIIFLNNNFGNARIVLIKTKLAEKYGTYNYVESFSNESEIRKINSILDEYYEFFEKNIKNIIVISLEDMNYKFTDRNFEYGCHPYYFNSIYYNLIDRQIRLKL</sequence>
<feature type="domain" description="Glycosyltransferase 2-like" evidence="3">
    <location>
        <begin position="3"/>
        <end position="169"/>
    </location>
</feature>
<evidence type="ECO:0000313" key="4">
    <source>
        <dbReference type="EMBL" id="AGF58312.1"/>
    </source>
</evidence>
<dbReference type="InterPro" id="IPR001173">
    <property type="entry name" value="Glyco_trans_2-like"/>
</dbReference>
<evidence type="ECO:0000256" key="1">
    <source>
        <dbReference type="ARBA" id="ARBA00022676"/>
    </source>
</evidence>
<dbReference type="Proteomes" id="UP000011728">
    <property type="component" value="Chromosome"/>
</dbReference>
<dbReference type="Pfam" id="PF00535">
    <property type="entry name" value="Glycos_transf_2"/>
    <property type="match status" value="1"/>
</dbReference>